<dbReference type="RefSeq" id="WP_310471397.1">
    <property type="nucleotide sequence ID" value="NZ_CP136522.1"/>
</dbReference>
<dbReference type="EC" id="5.2.1.8" evidence="3"/>
<proteinExistence type="inferred from homology"/>
<dbReference type="SUPFAM" id="SSF50891">
    <property type="entry name" value="Cyclophilin-like"/>
    <property type="match status" value="1"/>
</dbReference>
<evidence type="ECO:0000256" key="3">
    <source>
        <dbReference type="RuleBase" id="RU363019"/>
    </source>
</evidence>
<keyword evidence="2 3" id="KW-0413">Isomerase</keyword>
<dbReference type="PROSITE" id="PS50072">
    <property type="entry name" value="CSA_PPIASE_2"/>
    <property type="match status" value="1"/>
</dbReference>
<dbReference type="InterPro" id="IPR002130">
    <property type="entry name" value="Cyclophilin-type_PPIase_dom"/>
</dbReference>
<dbReference type="Gene3D" id="2.40.100.10">
    <property type="entry name" value="Cyclophilin-like"/>
    <property type="match status" value="1"/>
</dbReference>
<comment type="similarity">
    <text evidence="3">Belongs to the cyclophilin-type PPIase family.</text>
</comment>
<keyword evidence="6" id="KW-1185">Reference proteome</keyword>
<sequence length="206" mass="21657">MKRFLPLLTCLIITACGSGSDDSSKPTPIIEPEVPTLSADVCYLMSTTKGDISLAIDLTNTPITGNNFKDYVDSDFYAGTLFHRAINNFMIQGGGLTSGLVTKAANDPIINEASVGISNERGTIAMARTSAPDSATSQFFINVLDNPHLDASDSSDGYAVFGKVISGMDIADAISIVDTHAVSGRVDVPVTEILITSVTEMSCPSI</sequence>
<dbReference type="EMBL" id="CP136522">
    <property type="protein sequence ID" value="WOT03774.1"/>
    <property type="molecule type" value="Genomic_DNA"/>
</dbReference>
<dbReference type="PANTHER" id="PTHR43246">
    <property type="entry name" value="PEPTIDYL-PROLYL CIS-TRANS ISOMERASE CYP38, CHLOROPLASTIC"/>
    <property type="match status" value="1"/>
</dbReference>
<comment type="catalytic activity">
    <reaction evidence="3">
        <text>[protein]-peptidylproline (omega=180) = [protein]-peptidylproline (omega=0)</text>
        <dbReference type="Rhea" id="RHEA:16237"/>
        <dbReference type="Rhea" id="RHEA-COMP:10747"/>
        <dbReference type="Rhea" id="RHEA-COMP:10748"/>
        <dbReference type="ChEBI" id="CHEBI:83833"/>
        <dbReference type="ChEBI" id="CHEBI:83834"/>
        <dbReference type="EC" id="5.2.1.8"/>
    </reaction>
</comment>
<dbReference type="PRINTS" id="PR00153">
    <property type="entry name" value="CSAPPISMRASE"/>
</dbReference>
<dbReference type="Pfam" id="PF00160">
    <property type="entry name" value="Pro_isomerase"/>
    <property type="match status" value="1"/>
</dbReference>
<dbReference type="PROSITE" id="PS51257">
    <property type="entry name" value="PROKAR_LIPOPROTEIN"/>
    <property type="match status" value="1"/>
</dbReference>
<evidence type="ECO:0000256" key="1">
    <source>
        <dbReference type="ARBA" id="ARBA00023110"/>
    </source>
</evidence>
<evidence type="ECO:0000313" key="6">
    <source>
        <dbReference type="Proteomes" id="UP001529491"/>
    </source>
</evidence>
<dbReference type="Proteomes" id="UP001529491">
    <property type="component" value="Chromosome"/>
</dbReference>
<keyword evidence="1 3" id="KW-0697">Rotamase</keyword>
<evidence type="ECO:0000256" key="2">
    <source>
        <dbReference type="ARBA" id="ARBA00023235"/>
    </source>
</evidence>
<dbReference type="InterPro" id="IPR029000">
    <property type="entry name" value="Cyclophilin-like_dom_sf"/>
</dbReference>
<dbReference type="InterPro" id="IPR044665">
    <property type="entry name" value="E_coli_cyclophilin_A-like"/>
</dbReference>
<accession>A0ABZ0JVH8</accession>
<evidence type="ECO:0000313" key="5">
    <source>
        <dbReference type="EMBL" id="WOT03774.1"/>
    </source>
</evidence>
<name>A0ABZ0JVH8_9GAMM</name>
<feature type="domain" description="PPIase cyclophilin-type" evidence="4">
    <location>
        <begin position="50"/>
        <end position="200"/>
    </location>
</feature>
<organism evidence="5 6">
    <name type="scientific">Shewanella youngdeokensis</name>
    <dbReference type="NCBI Taxonomy" id="2999068"/>
    <lineage>
        <taxon>Bacteria</taxon>
        <taxon>Pseudomonadati</taxon>
        <taxon>Pseudomonadota</taxon>
        <taxon>Gammaproteobacteria</taxon>
        <taxon>Alteromonadales</taxon>
        <taxon>Shewanellaceae</taxon>
        <taxon>Shewanella</taxon>
    </lineage>
</organism>
<evidence type="ECO:0000259" key="4">
    <source>
        <dbReference type="PROSITE" id="PS50072"/>
    </source>
</evidence>
<reference evidence="5 6" key="1">
    <citation type="submission" date="2023-10" db="EMBL/GenBank/DDBJ databases">
        <title>Complete genome sequence of Shewanella sp. DAU334.</title>
        <authorList>
            <person name="Lee Y.-S."/>
            <person name="Jeong H.-R."/>
            <person name="Hwang E.-J."/>
            <person name="Choi Y.-L."/>
            <person name="Kim G.-D."/>
        </authorList>
    </citation>
    <scope>NUCLEOTIDE SEQUENCE [LARGE SCALE GENOMIC DNA]</scope>
    <source>
        <strain evidence="5 6">DAU334</strain>
    </source>
</reference>
<dbReference type="GO" id="GO:0003755">
    <property type="term" value="F:peptidyl-prolyl cis-trans isomerase activity"/>
    <property type="evidence" value="ECO:0007669"/>
    <property type="project" value="UniProtKB-EC"/>
</dbReference>
<gene>
    <name evidence="5" type="ORF">RGE70_10500</name>
</gene>
<protein>
    <recommendedName>
        <fullName evidence="3">Peptidyl-prolyl cis-trans isomerase</fullName>
        <shortName evidence="3">PPIase</shortName>
        <ecNumber evidence="3">5.2.1.8</ecNumber>
    </recommendedName>
</protein>
<comment type="function">
    <text evidence="3">PPIases accelerate the folding of proteins. It catalyzes the cis-trans isomerization of proline imidic peptide bonds in oligopeptides.</text>
</comment>